<evidence type="ECO:0000256" key="8">
    <source>
        <dbReference type="ARBA" id="ARBA00032554"/>
    </source>
</evidence>
<evidence type="ECO:0000256" key="7">
    <source>
        <dbReference type="ARBA" id="ARBA00022840"/>
    </source>
</evidence>
<evidence type="ECO:0000259" key="10">
    <source>
        <dbReference type="Pfam" id="PF00288"/>
    </source>
</evidence>
<dbReference type="Proteomes" id="UP000290545">
    <property type="component" value="Unassembled WGS sequence"/>
</dbReference>
<dbReference type="RefSeq" id="WP_129002924.1">
    <property type="nucleotide sequence ID" value="NZ_SDHZ01000001.1"/>
</dbReference>
<name>A0A4Q1DCD3_9BACT</name>
<accession>A0A4Q1DCD3</accession>
<dbReference type="Gene3D" id="3.30.70.890">
    <property type="entry name" value="GHMP kinase, C-terminal domain"/>
    <property type="match status" value="1"/>
</dbReference>
<dbReference type="NCBIfam" id="TIGR00154">
    <property type="entry name" value="ispE"/>
    <property type="match status" value="1"/>
</dbReference>
<dbReference type="PANTHER" id="PTHR43527:SF2">
    <property type="entry name" value="4-DIPHOSPHOCYTIDYL-2-C-METHYL-D-ERYTHRITOL KINASE, CHLOROPLASTIC"/>
    <property type="match status" value="1"/>
</dbReference>
<proteinExistence type="inferred from homology"/>
<dbReference type="PIRSF" id="PIRSF010376">
    <property type="entry name" value="IspE"/>
    <property type="match status" value="1"/>
</dbReference>
<comment type="pathway">
    <text evidence="9">Isoprenoid biosynthesis; isopentenyl diphosphate biosynthesis via DXP pathway; isopentenyl diphosphate from 1-deoxy-D-xylulose 5-phosphate: step 3/6.</text>
</comment>
<dbReference type="InterPro" id="IPR006204">
    <property type="entry name" value="GHMP_kinase_N_dom"/>
</dbReference>
<evidence type="ECO:0000256" key="4">
    <source>
        <dbReference type="ARBA" id="ARBA00022679"/>
    </source>
</evidence>
<dbReference type="InterPro" id="IPR013750">
    <property type="entry name" value="GHMP_kinase_C_dom"/>
</dbReference>
<dbReference type="PANTHER" id="PTHR43527">
    <property type="entry name" value="4-DIPHOSPHOCYTIDYL-2-C-METHYL-D-ERYTHRITOL KINASE, CHLOROPLASTIC"/>
    <property type="match status" value="1"/>
</dbReference>
<sequence length="281" mass="31631">MILFPNCKINLGLSILRKRADGYHDLETVFYPIPLHDALEINPRRTNHSNIPEQQLPELTVTGLSVAGEANDNLCVKAWQLLKADYPNLPAVNIHLHKAIPMGAGLGGGSADGAYTLLLLNKQFKLNLTRDQLLHYALQLGSDCPFFIYNQPCLGLGRGEILQPVTVDLSAYKIIIVNPRIHINTGWAFHQLTPAEPEHRIADIIAQPIDTWKKYLINDFEEPVLQNHPELREIKDKFYESGAIYAAMSGSGSSFFGIFECNNALNFTFPDRYFFKELQKT</sequence>
<comment type="catalytic activity">
    <reaction evidence="9">
        <text>4-CDP-2-C-methyl-D-erythritol + ATP = 4-CDP-2-C-methyl-D-erythritol 2-phosphate + ADP + H(+)</text>
        <dbReference type="Rhea" id="RHEA:18437"/>
        <dbReference type="ChEBI" id="CHEBI:15378"/>
        <dbReference type="ChEBI" id="CHEBI:30616"/>
        <dbReference type="ChEBI" id="CHEBI:57823"/>
        <dbReference type="ChEBI" id="CHEBI:57919"/>
        <dbReference type="ChEBI" id="CHEBI:456216"/>
        <dbReference type="EC" id="2.7.1.148"/>
    </reaction>
</comment>
<feature type="binding site" evidence="9">
    <location>
        <begin position="101"/>
        <end position="111"/>
    </location>
    <ligand>
        <name>ATP</name>
        <dbReference type="ChEBI" id="CHEBI:30616"/>
    </ligand>
</feature>
<keyword evidence="13" id="KW-1185">Reference proteome</keyword>
<dbReference type="InterPro" id="IPR014721">
    <property type="entry name" value="Ribsml_uS5_D2-typ_fold_subgr"/>
</dbReference>
<dbReference type="Pfam" id="PF00288">
    <property type="entry name" value="GHMP_kinases_N"/>
    <property type="match status" value="1"/>
</dbReference>
<evidence type="ECO:0000256" key="3">
    <source>
        <dbReference type="ARBA" id="ARBA00017473"/>
    </source>
</evidence>
<keyword evidence="4 9" id="KW-0808">Transferase</keyword>
<dbReference type="InterPro" id="IPR036554">
    <property type="entry name" value="GHMP_kinase_C_sf"/>
</dbReference>
<protein>
    <recommendedName>
        <fullName evidence="3 9">4-diphosphocytidyl-2-C-methyl-D-erythritol kinase</fullName>
        <shortName evidence="9">CMK</shortName>
        <ecNumber evidence="2 9">2.7.1.148</ecNumber>
    </recommendedName>
    <alternativeName>
        <fullName evidence="8 9">4-(cytidine-5'-diphospho)-2-C-methyl-D-erythritol kinase</fullName>
    </alternativeName>
</protein>
<dbReference type="InterPro" id="IPR004424">
    <property type="entry name" value="IspE"/>
</dbReference>
<evidence type="ECO:0000313" key="12">
    <source>
        <dbReference type="EMBL" id="RXK87174.1"/>
    </source>
</evidence>
<dbReference type="GO" id="GO:0019288">
    <property type="term" value="P:isopentenyl diphosphate biosynthetic process, methylerythritol 4-phosphate pathway"/>
    <property type="evidence" value="ECO:0007669"/>
    <property type="project" value="UniProtKB-UniRule"/>
</dbReference>
<keyword evidence="5 9" id="KW-0547">Nucleotide-binding</keyword>
<dbReference type="AlphaFoldDB" id="A0A4Q1DCD3"/>
<evidence type="ECO:0000256" key="1">
    <source>
        <dbReference type="ARBA" id="ARBA00009684"/>
    </source>
</evidence>
<dbReference type="SUPFAM" id="SSF55060">
    <property type="entry name" value="GHMP Kinase, C-terminal domain"/>
    <property type="match status" value="1"/>
</dbReference>
<dbReference type="EC" id="2.7.1.148" evidence="2 9"/>
<feature type="domain" description="GHMP kinase C-terminal" evidence="11">
    <location>
        <begin position="217"/>
        <end position="259"/>
    </location>
</feature>
<evidence type="ECO:0000256" key="6">
    <source>
        <dbReference type="ARBA" id="ARBA00022777"/>
    </source>
</evidence>
<dbReference type="GO" id="GO:0005524">
    <property type="term" value="F:ATP binding"/>
    <property type="evidence" value="ECO:0007669"/>
    <property type="project" value="UniProtKB-UniRule"/>
</dbReference>
<comment type="similarity">
    <text evidence="1 9">Belongs to the GHMP kinase family. IspE subfamily.</text>
</comment>
<feature type="domain" description="GHMP kinase N-terminal" evidence="10">
    <location>
        <begin position="73"/>
        <end position="150"/>
    </location>
</feature>
<feature type="active site" evidence="9">
    <location>
        <position position="8"/>
    </location>
</feature>
<evidence type="ECO:0000259" key="11">
    <source>
        <dbReference type="Pfam" id="PF08544"/>
    </source>
</evidence>
<comment type="function">
    <text evidence="9">Catalyzes the phosphorylation of the position 2 hydroxy group of 4-diphosphocytidyl-2C-methyl-D-erythritol.</text>
</comment>
<evidence type="ECO:0000256" key="9">
    <source>
        <dbReference type="HAMAP-Rule" id="MF_00061"/>
    </source>
</evidence>
<dbReference type="HAMAP" id="MF_00061">
    <property type="entry name" value="IspE"/>
    <property type="match status" value="1"/>
</dbReference>
<gene>
    <name evidence="9" type="primary">ispE</name>
    <name evidence="12" type="ORF">ESB13_10450</name>
</gene>
<organism evidence="12 13">
    <name type="scientific">Filimonas effusa</name>
    <dbReference type="NCBI Taxonomy" id="2508721"/>
    <lineage>
        <taxon>Bacteria</taxon>
        <taxon>Pseudomonadati</taxon>
        <taxon>Bacteroidota</taxon>
        <taxon>Chitinophagia</taxon>
        <taxon>Chitinophagales</taxon>
        <taxon>Chitinophagaceae</taxon>
        <taxon>Filimonas</taxon>
    </lineage>
</organism>
<dbReference type="Pfam" id="PF08544">
    <property type="entry name" value="GHMP_kinases_C"/>
    <property type="match status" value="1"/>
</dbReference>
<evidence type="ECO:0000256" key="5">
    <source>
        <dbReference type="ARBA" id="ARBA00022741"/>
    </source>
</evidence>
<keyword evidence="6 9" id="KW-0418">Kinase</keyword>
<dbReference type="EMBL" id="SDHZ01000001">
    <property type="protein sequence ID" value="RXK87174.1"/>
    <property type="molecule type" value="Genomic_DNA"/>
</dbReference>
<dbReference type="OrthoDB" id="9809438at2"/>
<reference evidence="12 13" key="1">
    <citation type="submission" date="2019-01" db="EMBL/GenBank/DDBJ databases">
        <title>Filimonas sp. strain TTM-71.</title>
        <authorList>
            <person name="Chen W.-M."/>
        </authorList>
    </citation>
    <scope>NUCLEOTIDE SEQUENCE [LARGE SCALE GENOMIC DNA]</scope>
    <source>
        <strain evidence="12 13">TTM-71</strain>
    </source>
</reference>
<dbReference type="UniPathway" id="UPA00056">
    <property type="reaction ID" value="UER00094"/>
</dbReference>
<comment type="caution">
    <text evidence="12">The sequence shown here is derived from an EMBL/GenBank/DDBJ whole genome shotgun (WGS) entry which is preliminary data.</text>
</comment>
<dbReference type="GO" id="GO:0050515">
    <property type="term" value="F:4-(cytidine 5'-diphospho)-2-C-methyl-D-erythritol kinase activity"/>
    <property type="evidence" value="ECO:0007669"/>
    <property type="project" value="UniProtKB-UniRule"/>
</dbReference>
<feature type="active site" evidence="9">
    <location>
        <position position="143"/>
    </location>
</feature>
<keyword evidence="7 9" id="KW-0067">ATP-binding</keyword>
<evidence type="ECO:0000256" key="2">
    <source>
        <dbReference type="ARBA" id="ARBA00012052"/>
    </source>
</evidence>
<dbReference type="GO" id="GO:0016114">
    <property type="term" value="P:terpenoid biosynthetic process"/>
    <property type="evidence" value="ECO:0007669"/>
    <property type="project" value="UniProtKB-UniRule"/>
</dbReference>
<dbReference type="Gene3D" id="3.30.230.10">
    <property type="match status" value="1"/>
</dbReference>
<dbReference type="InterPro" id="IPR020568">
    <property type="entry name" value="Ribosomal_Su5_D2-typ_SF"/>
</dbReference>
<evidence type="ECO:0000313" key="13">
    <source>
        <dbReference type="Proteomes" id="UP000290545"/>
    </source>
</evidence>
<dbReference type="SUPFAM" id="SSF54211">
    <property type="entry name" value="Ribosomal protein S5 domain 2-like"/>
    <property type="match status" value="1"/>
</dbReference>
<keyword evidence="9" id="KW-0414">Isoprene biosynthesis</keyword>